<protein>
    <submittedName>
        <fullName evidence="5">LRC14 protein</fullName>
    </submittedName>
</protein>
<keyword evidence="4" id="KW-0677">Repeat</keyword>
<dbReference type="AlphaFoldDB" id="A0A7L2CWW6"/>
<proteinExistence type="predicted"/>
<comment type="caution">
    <text evidence="5">The sequence shown here is derived from an EMBL/GenBank/DDBJ whole genome shotgun (WGS) entry which is preliminary data.</text>
</comment>
<feature type="non-terminal residue" evidence="5">
    <location>
        <position position="1"/>
    </location>
</feature>
<organism evidence="5 6">
    <name type="scientific">Catharus fuscescens</name>
    <name type="common">Veery</name>
    <name type="synonym">Turdus fuscescens</name>
    <dbReference type="NCBI Taxonomy" id="159581"/>
    <lineage>
        <taxon>Eukaryota</taxon>
        <taxon>Metazoa</taxon>
        <taxon>Chordata</taxon>
        <taxon>Craniata</taxon>
        <taxon>Vertebrata</taxon>
        <taxon>Euteleostomi</taxon>
        <taxon>Archelosauria</taxon>
        <taxon>Archosauria</taxon>
        <taxon>Dinosauria</taxon>
        <taxon>Saurischia</taxon>
        <taxon>Theropoda</taxon>
        <taxon>Coelurosauria</taxon>
        <taxon>Aves</taxon>
        <taxon>Neognathae</taxon>
        <taxon>Neoaves</taxon>
        <taxon>Telluraves</taxon>
        <taxon>Australaves</taxon>
        <taxon>Passeriformes</taxon>
        <taxon>Turdidae</taxon>
        <taxon>Catharus</taxon>
    </lineage>
</organism>
<evidence type="ECO:0000256" key="3">
    <source>
        <dbReference type="ARBA" id="ARBA00022614"/>
    </source>
</evidence>
<dbReference type="PANTHER" id="PTHR14224:SF9">
    <property type="entry name" value="LEUCINE-RICH REPEAT-CONTAINING PROTEIN 14"/>
    <property type="match status" value="1"/>
</dbReference>
<dbReference type="EMBL" id="VWYD01010183">
    <property type="protein sequence ID" value="NXQ41828.1"/>
    <property type="molecule type" value="Genomic_DNA"/>
</dbReference>
<comment type="subcellular location">
    <subcellularLocation>
        <location evidence="1">Cytoplasm</location>
    </subcellularLocation>
</comment>
<sequence>PELRSLKLQDFNLNERRSTPELAIGIRCVATKLGMLPGLRELTLRSTLFSRNLHQILCDLQAPLESLELPCCSLVPDDLTFL</sequence>
<reference evidence="5 6" key="1">
    <citation type="submission" date="2019-09" db="EMBL/GenBank/DDBJ databases">
        <title>Bird 10,000 Genomes (B10K) Project - Family phase.</title>
        <authorList>
            <person name="Zhang G."/>
        </authorList>
    </citation>
    <scope>NUCLEOTIDE SEQUENCE [LARGE SCALE GENOMIC DNA]</scope>
    <source>
        <strain evidence="5">B10K-DU-001-17</strain>
        <tissue evidence="5">Muscle</tissue>
    </source>
</reference>
<dbReference type="GO" id="GO:0005737">
    <property type="term" value="C:cytoplasm"/>
    <property type="evidence" value="ECO:0007669"/>
    <property type="project" value="UniProtKB-SubCell"/>
</dbReference>
<feature type="non-terminal residue" evidence="5">
    <location>
        <position position="82"/>
    </location>
</feature>
<evidence type="ECO:0000313" key="5">
    <source>
        <dbReference type="EMBL" id="NXQ41828.1"/>
    </source>
</evidence>
<keyword evidence="3" id="KW-0433">Leucine-rich repeat</keyword>
<accession>A0A7L2CWW6</accession>
<keyword evidence="6" id="KW-1185">Reference proteome</keyword>
<evidence type="ECO:0000256" key="4">
    <source>
        <dbReference type="ARBA" id="ARBA00022737"/>
    </source>
</evidence>
<gene>
    <name evidence="5" type="primary">Lrrc14_2</name>
    <name evidence="5" type="ORF">CATFUS_R15881</name>
</gene>
<evidence type="ECO:0000313" key="6">
    <source>
        <dbReference type="Proteomes" id="UP000519684"/>
    </source>
</evidence>
<dbReference type="InterPro" id="IPR050694">
    <property type="entry name" value="LRRC14/PRAME"/>
</dbReference>
<keyword evidence="2" id="KW-0963">Cytoplasm</keyword>
<evidence type="ECO:0000256" key="1">
    <source>
        <dbReference type="ARBA" id="ARBA00004496"/>
    </source>
</evidence>
<name>A0A7L2CWW6_CATFU</name>
<dbReference type="Proteomes" id="UP000519684">
    <property type="component" value="Unassembled WGS sequence"/>
</dbReference>
<evidence type="ECO:0000256" key="2">
    <source>
        <dbReference type="ARBA" id="ARBA00022490"/>
    </source>
</evidence>
<dbReference type="PANTHER" id="PTHR14224">
    <property type="entry name" value="SIMILAR TO PREFERENTIALLY EXPRESSED ANTIGEN IN MELANOMA-LIKE 3"/>
    <property type="match status" value="1"/>
</dbReference>